<sequence>MSNQTAAVLIVAMERRPDRTLIAYSEGADRFWASLGWESFEHPAGGYRTLFVQSPGGLRSAP</sequence>
<gene>
    <name evidence="1" type="ORF">BEL07_24200</name>
</gene>
<accession>A0A1E8PY99</accession>
<keyword evidence="2" id="KW-1185">Reference proteome</keyword>
<reference evidence="1 2" key="1">
    <citation type="submission" date="2016-09" db="EMBL/GenBank/DDBJ databases">
        <title>genome sequence of Mycobacterium sp. 739 SCH.</title>
        <authorList>
            <person name="Greninger A.L."/>
            <person name="Qin X."/>
            <person name="Jerome K."/>
            <person name="Vora S."/>
            <person name="Quinn K."/>
        </authorList>
    </citation>
    <scope>NUCLEOTIDE SEQUENCE [LARGE SCALE GENOMIC DNA]</scope>
    <source>
        <strain evidence="1 2">SCH</strain>
    </source>
</reference>
<comment type="caution">
    <text evidence="1">The sequence shown here is derived from an EMBL/GenBank/DDBJ whole genome shotgun (WGS) entry which is preliminary data.</text>
</comment>
<organism evidence="1 2">
    <name type="scientific">Mycolicibacterium grossiae</name>
    <dbReference type="NCBI Taxonomy" id="1552759"/>
    <lineage>
        <taxon>Bacteria</taxon>
        <taxon>Bacillati</taxon>
        <taxon>Actinomycetota</taxon>
        <taxon>Actinomycetes</taxon>
        <taxon>Mycobacteriales</taxon>
        <taxon>Mycobacteriaceae</taxon>
        <taxon>Mycolicibacterium</taxon>
    </lineage>
</organism>
<proteinExistence type="predicted"/>
<evidence type="ECO:0000313" key="1">
    <source>
        <dbReference type="EMBL" id="OFJ51171.1"/>
    </source>
</evidence>
<dbReference type="AlphaFoldDB" id="A0A1E8PY99"/>
<protein>
    <submittedName>
        <fullName evidence="1">Uncharacterized protein</fullName>
    </submittedName>
</protein>
<dbReference type="EMBL" id="MCHX01000076">
    <property type="protein sequence ID" value="OFJ51171.1"/>
    <property type="molecule type" value="Genomic_DNA"/>
</dbReference>
<evidence type="ECO:0000313" key="2">
    <source>
        <dbReference type="Proteomes" id="UP000178953"/>
    </source>
</evidence>
<dbReference type="RefSeq" id="WP_070355608.1">
    <property type="nucleotide sequence ID" value="NZ_MCHX01000076.1"/>
</dbReference>
<name>A0A1E8PY99_9MYCO</name>
<dbReference type="Proteomes" id="UP000178953">
    <property type="component" value="Unassembled WGS sequence"/>
</dbReference>